<keyword evidence="4" id="KW-1185">Reference proteome</keyword>
<feature type="domain" description="CCHC-type" evidence="3">
    <location>
        <begin position="153"/>
        <end position="167"/>
    </location>
</feature>
<feature type="domain" description="CCHC-type" evidence="3">
    <location>
        <begin position="227"/>
        <end position="242"/>
    </location>
</feature>
<evidence type="ECO:0000259" key="3">
    <source>
        <dbReference type="PROSITE" id="PS50158"/>
    </source>
</evidence>
<reference evidence="4" key="1">
    <citation type="journal article" date="2021" name="Nat. Commun.">
        <title>Genomic analyses provide insights into spinach domestication and the genetic basis of agronomic traits.</title>
        <authorList>
            <person name="Cai X."/>
            <person name="Sun X."/>
            <person name="Xu C."/>
            <person name="Sun H."/>
            <person name="Wang X."/>
            <person name="Ge C."/>
            <person name="Zhang Z."/>
            <person name="Wang Q."/>
            <person name="Fei Z."/>
            <person name="Jiao C."/>
            <person name="Wang Q."/>
        </authorList>
    </citation>
    <scope>NUCLEOTIDE SEQUENCE [LARGE SCALE GENOMIC DNA]</scope>
    <source>
        <strain evidence="4">cv. Varoflay</strain>
    </source>
</reference>
<feature type="region of interest" description="Disordered" evidence="2">
    <location>
        <begin position="47"/>
        <end position="70"/>
    </location>
</feature>
<protein>
    <recommendedName>
        <fullName evidence="3">CCHC-type domain-containing protein</fullName>
    </recommendedName>
</protein>
<dbReference type="GeneID" id="110791565"/>
<evidence type="ECO:0000256" key="2">
    <source>
        <dbReference type="SAM" id="MobiDB-lite"/>
    </source>
</evidence>
<keyword evidence="1" id="KW-0863">Zinc-finger</keyword>
<dbReference type="GO" id="GO:0003676">
    <property type="term" value="F:nucleic acid binding"/>
    <property type="evidence" value="ECO:0007669"/>
    <property type="project" value="InterPro"/>
</dbReference>
<evidence type="ECO:0000313" key="4">
    <source>
        <dbReference type="Proteomes" id="UP000813463"/>
    </source>
</evidence>
<dbReference type="KEGG" id="soe:110791565"/>
<dbReference type="RefSeq" id="XP_021852007.1">
    <property type="nucleotide sequence ID" value="XM_021996315.2"/>
</dbReference>
<dbReference type="SMART" id="SM00343">
    <property type="entry name" value="ZnF_C2HC"/>
    <property type="match status" value="5"/>
</dbReference>
<feature type="compositionally biased region" description="Polar residues" evidence="2">
    <location>
        <begin position="47"/>
        <end position="61"/>
    </location>
</feature>
<dbReference type="PROSITE" id="PS50158">
    <property type="entry name" value="ZF_CCHC"/>
    <property type="match status" value="3"/>
</dbReference>
<feature type="domain" description="CCHC-type" evidence="3">
    <location>
        <begin position="256"/>
        <end position="270"/>
    </location>
</feature>
<dbReference type="InterPro" id="IPR001878">
    <property type="entry name" value="Znf_CCHC"/>
</dbReference>
<name>A0A9R0IMI4_SPIOL</name>
<evidence type="ECO:0000256" key="1">
    <source>
        <dbReference type="PROSITE-ProRule" id="PRU00047"/>
    </source>
</evidence>
<evidence type="ECO:0000313" key="5">
    <source>
        <dbReference type="RefSeq" id="XP_021852007.1"/>
    </source>
</evidence>
<keyword evidence="1" id="KW-0862">Zinc</keyword>
<dbReference type="AlphaFoldDB" id="A0A9R0IMI4"/>
<dbReference type="Gene3D" id="4.10.60.10">
    <property type="entry name" value="Zinc finger, CCHC-type"/>
    <property type="match status" value="2"/>
</dbReference>
<dbReference type="SUPFAM" id="SSF57756">
    <property type="entry name" value="Retrovirus zinc finger-like domains"/>
    <property type="match status" value="2"/>
</dbReference>
<dbReference type="Pfam" id="PF00098">
    <property type="entry name" value="zf-CCHC"/>
    <property type="match status" value="3"/>
</dbReference>
<dbReference type="PANTHER" id="PTHR46978:SF1">
    <property type="entry name" value="ZINC KNUCKLE (CCHC-TYPE) FAMILY PROTEIN"/>
    <property type="match status" value="1"/>
</dbReference>
<sequence length="329" mass="36542">MSTESRLEVEAQIAANISEILGFSKLDALPEPIFTERSNAFNFQENINASDSGTQPQSILDESQPQQELEQPEACVDPAAPKSIQPNSKSGIIEENVVLQKLLRKWRYFDYRDGSSCIKAHAVNSPAKTLGPPCYVCGQFKHTGKRCPKRRICSTCKKRGHIAVDCPVNNKECIICLRCGGSEHELYACTVEYSPDDLKNIQCYVCNEVGHICCGNYTDISVATASCYNCGEAGHSGLECPKPHLDKSGSFPPPICYKCGEGGHVARRCPTCPKDARRPACHKRRKDSELDLVVEADDNRKTARRSKTYRHGRVKKQKIRGLLEYTTTV</sequence>
<keyword evidence="1" id="KW-0479">Metal-binding</keyword>
<organism evidence="4 5">
    <name type="scientific">Spinacia oleracea</name>
    <name type="common">Spinach</name>
    <dbReference type="NCBI Taxonomy" id="3562"/>
    <lineage>
        <taxon>Eukaryota</taxon>
        <taxon>Viridiplantae</taxon>
        <taxon>Streptophyta</taxon>
        <taxon>Embryophyta</taxon>
        <taxon>Tracheophyta</taxon>
        <taxon>Spermatophyta</taxon>
        <taxon>Magnoliopsida</taxon>
        <taxon>eudicotyledons</taxon>
        <taxon>Gunneridae</taxon>
        <taxon>Pentapetalae</taxon>
        <taxon>Caryophyllales</taxon>
        <taxon>Chenopodiaceae</taxon>
        <taxon>Chenopodioideae</taxon>
        <taxon>Anserineae</taxon>
        <taxon>Spinacia</taxon>
    </lineage>
</organism>
<dbReference type="GO" id="GO:0008270">
    <property type="term" value="F:zinc ion binding"/>
    <property type="evidence" value="ECO:0007669"/>
    <property type="project" value="UniProtKB-KW"/>
</dbReference>
<dbReference type="InterPro" id="IPR036875">
    <property type="entry name" value="Znf_CCHC_sf"/>
</dbReference>
<dbReference type="PANTHER" id="PTHR46978">
    <property type="entry name" value="ZINC KNUCKLE (CCHC-TYPE) FAMILY PROTEIN"/>
    <property type="match status" value="1"/>
</dbReference>
<proteinExistence type="predicted"/>
<dbReference type="Proteomes" id="UP000813463">
    <property type="component" value="Chromosome 6"/>
</dbReference>
<accession>A0A9R0IMI4</accession>
<dbReference type="OrthoDB" id="427960at2759"/>
<reference evidence="5" key="2">
    <citation type="submission" date="2025-08" db="UniProtKB">
        <authorList>
            <consortium name="RefSeq"/>
        </authorList>
    </citation>
    <scope>IDENTIFICATION</scope>
    <source>
        <tissue evidence="5">Leaf</tissue>
    </source>
</reference>
<gene>
    <name evidence="5" type="primary">LOC110791565</name>
</gene>